<dbReference type="PANTHER" id="PTHR46811:SF1">
    <property type="entry name" value="COILED-COIL-HELIX-COILED-COIL-HELIX DOMAIN-CONTAINING PROTEIN 7"/>
    <property type="match status" value="1"/>
</dbReference>
<proteinExistence type="predicted"/>
<dbReference type="SUPFAM" id="SSF47072">
    <property type="entry name" value="Cysteine alpha-hairpin motif"/>
    <property type="match status" value="1"/>
</dbReference>
<evidence type="ECO:0000313" key="6">
    <source>
        <dbReference type="EMBL" id="KIK64078.1"/>
    </source>
</evidence>
<dbReference type="PROSITE" id="PS51808">
    <property type="entry name" value="CHCH"/>
    <property type="match status" value="1"/>
</dbReference>
<accession>A0A0D0D441</accession>
<evidence type="ECO:0000256" key="4">
    <source>
        <dbReference type="ARBA" id="ARBA00023157"/>
    </source>
</evidence>
<dbReference type="HOGENOM" id="CLU_157422_2_0_1"/>
<reference evidence="6 7" key="1">
    <citation type="submission" date="2014-04" db="EMBL/GenBank/DDBJ databases">
        <title>Evolutionary Origins and Diversification of the Mycorrhizal Mutualists.</title>
        <authorList>
            <consortium name="DOE Joint Genome Institute"/>
            <consortium name="Mycorrhizal Genomics Consortium"/>
            <person name="Kohler A."/>
            <person name="Kuo A."/>
            <person name="Nagy L.G."/>
            <person name="Floudas D."/>
            <person name="Copeland A."/>
            <person name="Barry K.W."/>
            <person name="Cichocki N."/>
            <person name="Veneault-Fourrey C."/>
            <person name="LaButti K."/>
            <person name="Lindquist E.A."/>
            <person name="Lipzen A."/>
            <person name="Lundell T."/>
            <person name="Morin E."/>
            <person name="Murat C."/>
            <person name="Riley R."/>
            <person name="Ohm R."/>
            <person name="Sun H."/>
            <person name="Tunlid A."/>
            <person name="Henrissat B."/>
            <person name="Grigoriev I.V."/>
            <person name="Hibbett D.S."/>
            <person name="Martin F."/>
        </authorList>
    </citation>
    <scope>NUCLEOTIDE SEQUENCE [LARGE SCALE GENOMIC DNA]</scope>
    <source>
        <strain evidence="6 7">FD-317 M1</strain>
    </source>
</reference>
<feature type="region of interest" description="Disordered" evidence="5">
    <location>
        <begin position="1"/>
        <end position="21"/>
    </location>
</feature>
<evidence type="ECO:0000256" key="3">
    <source>
        <dbReference type="ARBA" id="ARBA00023128"/>
    </source>
</evidence>
<dbReference type="EMBL" id="KN834762">
    <property type="protein sequence ID" value="KIK64078.1"/>
    <property type="molecule type" value="Genomic_DNA"/>
</dbReference>
<evidence type="ECO:0000256" key="5">
    <source>
        <dbReference type="SAM" id="MobiDB-lite"/>
    </source>
</evidence>
<dbReference type="InterPro" id="IPR009069">
    <property type="entry name" value="Cys_alpha_HP_mot_SF"/>
</dbReference>
<keyword evidence="4" id="KW-1015">Disulfide bond</keyword>
<keyword evidence="3" id="KW-0496">Mitochondrion</keyword>
<comment type="subcellular location">
    <subcellularLocation>
        <location evidence="2">Mitochondrion intermembrane space</location>
    </subcellularLocation>
</comment>
<dbReference type="Gene3D" id="1.10.287.1130">
    <property type="entry name" value="CytochromE C oxidase copper chaperone"/>
    <property type="match status" value="1"/>
</dbReference>
<dbReference type="InterPro" id="IPR051040">
    <property type="entry name" value="COX23"/>
</dbReference>
<evidence type="ECO:0000313" key="7">
    <source>
        <dbReference type="Proteomes" id="UP000053593"/>
    </source>
</evidence>
<evidence type="ECO:0008006" key="8">
    <source>
        <dbReference type="Google" id="ProtNLM"/>
    </source>
</evidence>
<dbReference type="GO" id="GO:0033108">
    <property type="term" value="P:mitochondrial respiratory chain complex assembly"/>
    <property type="evidence" value="ECO:0007669"/>
    <property type="project" value="TreeGrafter"/>
</dbReference>
<dbReference type="GO" id="GO:0005758">
    <property type="term" value="C:mitochondrial intermembrane space"/>
    <property type="evidence" value="ECO:0007669"/>
    <property type="project" value="UniProtKB-SubCell"/>
</dbReference>
<gene>
    <name evidence="6" type="ORF">GYMLUDRAFT_40314</name>
</gene>
<sequence>MSTSTNDAPLPPPSSNTKPLNYREQFQGRDVVSRFIDPCEAASKASLACMMKHDFDREKCFEYFQAYRECKNAWIEQRKDDRRHGRPSS</sequence>
<organism evidence="6 7">
    <name type="scientific">Collybiopsis luxurians FD-317 M1</name>
    <dbReference type="NCBI Taxonomy" id="944289"/>
    <lineage>
        <taxon>Eukaryota</taxon>
        <taxon>Fungi</taxon>
        <taxon>Dikarya</taxon>
        <taxon>Basidiomycota</taxon>
        <taxon>Agaricomycotina</taxon>
        <taxon>Agaricomycetes</taxon>
        <taxon>Agaricomycetidae</taxon>
        <taxon>Agaricales</taxon>
        <taxon>Marasmiineae</taxon>
        <taxon>Omphalotaceae</taxon>
        <taxon>Collybiopsis</taxon>
        <taxon>Collybiopsis luxurians</taxon>
    </lineage>
</organism>
<name>A0A0D0D441_9AGAR</name>
<keyword evidence="7" id="KW-1185">Reference proteome</keyword>
<evidence type="ECO:0000256" key="2">
    <source>
        <dbReference type="ARBA" id="ARBA00004569"/>
    </source>
</evidence>
<dbReference type="PANTHER" id="PTHR46811">
    <property type="entry name" value="COILED-COIL-HELIX-COILED-COIL-HELIX DOMAIN-CONTAINING PROTEIN 7"/>
    <property type="match status" value="1"/>
</dbReference>
<comment type="function">
    <text evidence="1">Required for the assembly of cytochrome c oxidase.</text>
</comment>
<evidence type="ECO:0000256" key="1">
    <source>
        <dbReference type="ARBA" id="ARBA00003875"/>
    </source>
</evidence>
<protein>
    <recommendedName>
        <fullName evidence="8">Cytochrome c oxidase-assembly factor COX23, mitochondrial</fullName>
    </recommendedName>
</protein>
<dbReference type="Proteomes" id="UP000053593">
    <property type="component" value="Unassembled WGS sequence"/>
</dbReference>
<dbReference type="OrthoDB" id="9971592at2759"/>
<dbReference type="AlphaFoldDB" id="A0A0D0D441"/>